<evidence type="ECO:0000313" key="1">
    <source>
        <dbReference type="EMBL" id="KAH3754909.1"/>
    </source>
</evidence>
<keyword evidence="2" id="KW-1185">Reference proteome</keyword>
<protein>
    <submittedName>
        <fullName evidence="1">Uncharacterized protein</fullName>
    </submittedName>
</protein>
<comment type="caution">
    <text evidence="1">The sequence shown here is derived from an EMBL/GenBank/DDBJ whole genome shotgun (WGS) entry which is preliminary data.</text>
</comment>
<dbReference type="EMBL" id="JAIWYP010000010">
    <property type="protein sequence ID" value="KAH3754909.1"/>
    <property type="molecule type" value="Genomic_DNA"/>
</dbReference>
<gene>
    <name evidence="1" type="ORF">DPMN_189589</name>
</gene>
<organism evidence="1 2">
    <name type="scientific">Dreissena polymorpha</name>
    <name type="common">Zebra mussel</name>
    <name type="synonym">Mytilus polymorpha</name>
    <dbReference type="NCBI Taxonomy" id="45954"/>
    <lineage>
        <taxon>Eukaryota</taxon>
        <taxon>Metazoa</taxon>
        <taxon>Spiralia</taxon>
        <taxon>Lophotrochozoa</taxon>
        <taxon>Mollusca</taxon>
        <taxon>Bivalvia</taxon>
        <taxon>Autobranchia</taxon>
        <taxon>Heteroconchia</taxon>
        <taxon>Euheterodonta</taxon>
        <taxon>Imparidentia</taxon>
        <taxon>Neoheterodontei</taxon>
        <taxon>Myida</taxon>
        <taxon>Dreissenoidea</taxon>
        <taxon>Dreissenidae</taxon>
        <taxon>Dreissena</taxon>
    </lineage>
</organism>
<proteinExistence type="predicted"/>
<reference evidence="1" key="2">
    <citation type="submission" date="2020-11" db="EMBL/GenBank/DDBJ databases">
        <authorList>
            <person name="McCartney M.A."/>
            <person name="Auch B."/>
            <person name="Kono T."/>
            <person name="Mallez S."/>
            <person name="Becker A."/>
            <person name="Gohl D.M."/>
            <person name="Silverstein K.A.T."/>
            <person name="Koren S."/>
            <person name="Bechman K.B."/>
            <person name="Herman A."/>
            <person name="Abrahante J.E."/>
            <person name="Garbe J."/>
        </authorList>
    </citation>
    <scope>NUCLEOTIDE SEQUENCE</scope>
    <source>
        <strain evidence="1">Duluth1</strain>
        <tissue evidence="1">Whole animal</tissue>
    </source>
</reference>
<evidence type="ECO:0000313" key="2">
    <source>
        <dbReference type="Proteomes" id="UP000828390"/>
    </source>
</evidence>
<dbReference type="AlphaFoldDB" id="A0A9D4DVS9"/>
<accession>A0A9D4DVS9</accession>
<sequence length="154" mass="17432">MININQTVKHVSMAYGRDIAVGALLCCAGKEVDEPLLPMRRVVASVVVVHNGRPFSHGIRDITVTFQLEPESEKCSELFYILQTANCNLLTQLVIIHITKPNNSVFREHVTIKDAYSLPWNKNNNYKCVSLTRTDVTHPRATEHRVHVRVARTT</sequence>
<reference evidence="1" key="1">
    <citation type="journal article" date="2019" name="bioRxiv">
        <title>The Genome of the Zebra Mussel, Dreissena polymorpha: A Resource for Invasive Species Research.</title>
        <authorList>
            <person name="McCartney M.A."/>
            <person name="Auch B."/>
            <person name="Kono T."/>
            <person name="Mallez S."/>
            <person name="Zhang Y."/>
            <person name="Obille A."/>
            <person name="Becker A."/>
            <person name="Abrahante J.E."/>
            <person name="Garbe J."/>
            <person name="Badalamenti J.P."/>
            <person name="Herman A."/>
            <person name="Mangelson H."/>
            <person name="Liachko I."/>
            <person name="Sullivan S."/>
            <person name="Sone E.D."/>
            <person name="Koren S."/>
            <person name="Silverstein K.A.T."/>
            <person name="Beckman K.B."/>
            <person name="Gohl D.M."/>
        </authorList>
    </citation>
    <scope>NUCLEOTIDE SEQUENCE</scope>
    <source>
        <strain evidence="1">Duluth1</strain>
        <tissue evidence="1">Whole animal</tissue>
    </source>
</reference>
<name>A0A9D4DVS9_DREPO</name>
<dbReference type="Proteomes" id="UP000828390">
    <property type="component" value="Unassembled WGS sequence"/>
</dbReference>